<evidence type="ECO:0000313" key="4">
    <source>
        <dbReference type="Proteomes" id="UP000729913"/>
    </source>
</evidence>
<dbReference type="PROSITE" id="PS50870">
    <property type="entry name" value="AH"/>
    <property type="match status" value="1"/>
</dbReference>
<evidence type="ECO:0000256" key="1">
    <source>
        <dbReference type="SAM" id="MobiDB-lite"/>
    </source>
</evidence>
<dbReference type="FunFam" id="1.20.1270.60:FF:000068">
    <property type="entry name" value="Islet cell autoantigen"/>
    <property type="match status" value="1"/>
</dbReference>
<dbReference type="OrthoDB" id="2126778at2759"/>
<reference evidence="3" key="2">
    <citation type="submission" date="2021-04" db="EMBL/GenBank/DDBJ databases">
        <title>Genome-wide patterns of bracovirus chromosomal integration into multiple host tissues during parasitism.</title>
        <authorList>
            <person name="Chebbi M.A.C."/>
        </authorList>
    </citation>
    <scope>NUCLEOTIDE SEQUENCE</scope>
    <source>
        <tissue evidence="3">Whole body</tissue>
    </source>
</reference>
<dbReference type="EMBL" id="JAAOIC020000019">
    <property type="protein sequence ID" value="KAG8041238.1"/>
    <property type="molecule type" value="Genomic_DNA"/>
</dbReference>
<keyword evidence="4" id="KW-1185">Reference proteome</keyword>
<dbReference type="GO" id="GO:0005794">
    <property type="term" value="C:Golgi apparatus"/>
    <property type="evidence" value="ECO:0007669"/>
    <property type="project" value="TreeGrafter"/>
</dbReference>
<organism evidence="3 4">
    <name type="scientific">Cotesia typhae</name>
    <dbReference type="NCBI Taxonomy" id="2053667"/>
    <lineage>
        <taxon>Eukaryota</taxon>
        <taxon>Metazoa</taxon>
        <taxon>Ecdysozoa</taxon>
        <taxon>Arthropoda</taxon>
        <taxon>Hexapoda</taxon>
        <taxon>Insecta</taxon>
        <taxon>Pterygota</taxon>
        <taxon>Neoptera</taxon>
        <taxon>Endopterygota</taxon>
        <taxon>Hymenoptera</taxon>
        <taxon>Apocrita</taxon>
        <taxon>Ichneumonoidea</taxon>
        <taxon>Braconidae</taxon>
        <taxon>Microgastrinae</taxon>
        <taxon>Cotesia</taxon>
    </lineage>
</organism>
<feature type="region of interest" description="Disordered" evidence="1">
    <location>
        <begin position="325"/>
        <end position="345"/>
    </location>
</feature>
<evidence type="ECO:0000259" key="2">
    <source>
        <dbReference type="PROSITE" id="PS50870"/>
    </source>
</evidence>
<dbReference type="InterPro" id="IPR006723">
    <property type="entry name" value="Islet_autoAg_Ica1_C"/>
</dbReference>
<dbReference type="Pfam" id="PF06456">
    <property type="entry name" value="Arfaptin"/>
    <property type="match status" value="1"/>
</dbReference>
<dbReference type="SMART" id="SM01015">
    <property type="entry name" value="Arfaptin"/>
    <property type="match status" value="1"/>
</dbReference>
<protein>
    <recommendedName>
        <fullName evidence="2">AH domain-containing protein</fullName>
    </recommendedName>
</protein>
<feature type="compositionally biased region" description="Basic and acidic residues" evidence="1">
    <location>
        <begin position="325"/>
        <end position="343"/>
    </location>
</feature>
<name>A0A8J5VBY8_9HYME</name>
<comment type="caution">
    <text evidence="3">The sequence shown here is derived from an EMBL/GenBank/DDBJ whole genome shotgun (WGS) entry which is preliminary data.</text>
</comment>
<reference evidence="3" key="1">
    <citation type="submission" date="2020-03" db="EMBL/GenBank/DDBJ databases">
        <authorList>
            <person name="Chebbi M.A."/>
            <person name="Drezen J.M."/>
        </authorList>
    </citation>
    <scope>NUCLEOTIDE SEQUENCE</scope>
    <source>
        <tissue evidence="3">Whole body</tissue>
    </source>
</reference>
<gene>
    <name evidence="3" type="ORF">G9C98_002226</name>
</gene>
<dbReference type="InterPro" id="IPR024114">
    <property type="entry name" value="Islet_autoAg_Ica1/Ica1-like"/>
</dbReference>
<dbReference type="Proteomes" id="UP000729913">
    <property type="component" value="Unassembled WGS sequence"/>
</dbReference>
<dbReference type="GO" id="GO:0019904">
    <property type="term" value="F:protein domain specific binding"/>
    <property type="evidence" value="ECO:0007669"/>
    <property type="project" value="InterPro"/>
</dbReference>
<evidence type="ECO:0000313" key="3">
    <source>
        <dbReference type="EMBL" id="KAG8041238.1"/>
    </source>
</evidence>
<feature type="domain" description="AH" evidence="2">
    <location>
        <begin position="62"/>
        <end position="265"/>
    </location>
</feature>
<dbReference type="PANTHER" id="PTHR10164:SF4">
    <property type="entry name" value="GH23156P"/>
    <property type="match status" value="1"/>
</dbReference>
<accession>A0A8J5VBY8</accession>
<sequence>MNTYDNRGGGSGVSGNAFDRWVQRSSNIADDSPITKMQHQYWVTKQALSRKLGKKEDECIVASDAELDAKLELFRSIQESCTHLLRVIDKYQERLCILAQEENAMGRFLKDAGKQDKTRAGKMMSAVGKSLSYSGQQRLTLHKPLERLYEEVESFRHLAVEDTLETVQSMEKARTEYRAALSWMKNISQELDPDTSKQLERFRKVQTRVRRGKAMFDKEALDCLQKVDLLAAARCNMFSRALVLYESSLLNFTEKSAEAYSTIANSFKGYQHYDFMVIKELAETSSKLAKETGGDSENFSHQDNNDNDKDKLLFFDSDYHDSTVEQAQEVKPDKTEPTKHNNQQDEILLDIGESSGENNSLFKSLHFTAADTDGKNGGSISAVDLNNFNDGKKESGEDKELEEFFGSMVSYKSVFNNEKQVSELEKSLAELDLVMDSFNEENIHFDFDNAASLPSSSSEISKDKNQESVQSLTSENIVLLDDILNGGSKANVGWDELINDTFLPAGILKQSLGDAAMGKKLCKAKIDEKKKKGNQKGNSWLDLFAELDPLANNPIESLPGSLDKNAPPV</sequence>
<dbReference type="AlphaFoldDB" id="A0A8J5VBY8"/>
<dbReference type="PANTHER" id="PTHR10164">
    <property type="entry name" value="ISLET CELL AUTOANTIGEN 1"/>
    <property type="match status" value="1"/>
</dbReference>
<proteinExistence type="predicted"/>
<dbReference type="InterPro" id="IPR010504">
    <property type="entry name" value="AH_dom"/>
</dbReference>
<dbReference type="SMART" id="SM01237">
    <property type="entry name" value="ICA69"/>
    <property type="match status" value="1"/>
</dbReference>
<dbReference type="GO" id="GO:0051049">
    <property type="term" value="P:regulation of transport"/>
    <property type="evidence" value="ECO:0007669"/>
    <property type="project" value="TreeGrafter"/>
</dbReference>